<dbReference type="SUPFAM" id="SSF81383">
    <property type="entry name" value="F-box domain"/>
    <property type="match status" value="1"/>
</dbReference>
<dbReference type="Pfam" id="PF00646">
    <property type="entry name" value="F-box"/>
    <property type="match status" value="1"/>
</dbReference>
<sequence>MSARRENIIRDPDTFLIEHTNKSKLNTFTQPAEWANNDHLSQLPEGVLREIFAFLNRFDLSIVRRVNQTLHYSIGKCWSKLAKNGADKLTVYQV</sequence>
<comment type="caution">
    <text evidence="2">The sequence shown here is derived from an EMBL/GenBank/DDBJ whole genome shotgun (WGS) entry which is preliminary data.</text>
</comment>
<evidence type="ECO:0000313" key="3">
    <source>
        <dbReference type="Proteomes" id="UP001432322"/>
    </source>
</evidence>
<evidence type="ECO:0000313" key="2">
    <source>
        <dbReference type="EMBL" id="GMT31992.1"/>
    </source>
</evidence>
<dbReference type="EMBL" id="BTSY01000006">
    <property type="protein sequence ID" value="GMT31992.1"/>
    <property type="molecule type" value="Genomic_DNA"/>
</dbReference>
<dbReference type="InterPro" id="IPR036047">
    <property type="entry name" value="F-box-like_dom_sf"/>
</dbReference>
<reference evidence="2" key="1">
    <citation type="submission" date="2023-10" db="EMBL/GenBank/DDBJ databases">
        <title>Genome assembly of Pristionchus species.</title>
        <authorList>
            <person name="Yoshida K."/>
            <person name="Sommer R.J."/>
        </authorList>
    </citation>
    <scope>NUCLEOTIDE SEQUENCE</scope>
    <source>
        <strain evidence="2">RS5133</strain>
    </source>
</reference>
<dbReference type="CDD" id="cd09917">
    <property type="entry name" value="F-box_SF"/>
    <property type="match status" value="1"/>
</dbReference>
<gene>
    <name evidence="2" type="ORF">PFISCL1PPCAC_23289</name>
</gene>
<dbReference type="AlphaFoldDB" id="A0AAV5WQA2"/>
<organism evidence="2 3">
    <name type="scientific">Pristionchus fissidentatus</name>
    <dbReference type="NCBI Taxonomy" id="1538716"/>
    <lineage>
        <taxon>Eukaryota</taxon>
        <taxon>Metazoa</taxon>
        <taxon>Ecdysozoa</taxon>
        <taxon>Nematoda</taxon>
        <taxon>Chromadorea</taxon>
        <taxon>Rhabditida</taxon>
        <taxon>Rhabditina</taxon>
        <taxon>Diplogasteromorpha</taxon>
        <taxon>Diplogasteroidea</taxon>
        <taxon>Neodiplogasteridae</taxon>
        <taxon>Pristionchus</taxon>
    </lineage>
</organism>
<feature type="domain" description="F-box" evidence="1">
    <location>
        <begin position="37"/>
        <end position="81"/>
    </location>
</feature>
<dbReference type="PROSITE" id="PS50181">
    <property type="entry name" value="FBOX"/>
    <property type="match status" value="1"/>
</dbReference>
<evidence type="ECO:0000259" key="1">
    <source>
        <dbReference type="PROSITE" id="PS50181"/>
    </source>
</evidence>
<keyword evidence="3" id="KW-1185">Reference proteome</keyword>
<proteinExistence type="predicted"/>
<accession>A0AAV5WQA2</accession>
<protein>
    <recommendedName>
        <fullName evidence="1">F-box domain-containing protein</fullName>
    </recommendedName>
</protein>
<dbReference type="Proteomes" id="UP001432322">
    <property type="component" value="Unassembled WGS sequence"/>
</dbReference>
<name>A0AAV5WQA2_9BILA</name>
<dbReference type="InterPro" id="IPR001810">
    <property type="entry name" value="F-box_dom"/>
</dbReference>